<evidence type="ECO:0000313" key="2">
    <source>
        <dbReference type="Proteomes" id="UP000243950"/>
    </source>
</evidence>
<sequence length="121" mass="13223">MAYIEIFPKSAAAQAQLTECCAQLMEMLQDAVRSVFKVPEHDIIIELDQCKVLAFNASAVRAAAVPDVAIKVSTSDVELRPEFQALCDQIVSGWNAQFGDSLGVEVWVSVIEAWGCNLSFD</sequence>
<keyword evidence="2" id="KW-1185">Reference proteome</keyword>
<dbReference type="Proteomes" id="UP000243950">
    <property type="component" value="Unassembled WGS sequence"/>
</dbReference>
<organism evidence="1 2">
    <name type="scientific">Pseudomonas straminea</name>
    <dbReference type="NCBI Taxonomy" id="47882"/>
    <lineage>
        <taxon>Bacteria</taxon>
        <taxon>Pseudomonadati</taxon>
        <taxon>Pseudomonadota</taxon>
        <taxon>Gammaproteobacteria</taxon>
        <taxon>Pseudomonadales</taxon>
        <taxon>Pseudomonadaceae</taxon>
        <taxon>Phytopseudomonas</taxon>
    </lineage>
</organism>
<evidence type="ECO:0000313" key="1">
    <source>
        <dbReference type="EMBL" id="SFD67045.1"/>
    </source>
</evidence>
<gene>
    <name evidence="1" type="ORF">SAMN05216372_103142</name>
</gene>
<protein>
    <recommendedName>
        <fullName evidence="3">Tautomerase enzyme</fullName>
    </recommendedName>
</protein>
<reference evidence="2" key="1">
    <citation type="submission" date="2016-10" db="EMBL/GenBank/DDBJ databases">
        <authorList>
            <person name="Varghese N."/>
            <person name="Submissions S."/>
        </authorList>
    </citation>
    <scope>NUCLEOTIDE SEQUENCE [LARGE SCALE GENOMIC DNA]</scope>
    <source>
        <strain evidence="2">JCM 2783</strain>
    </source>
</reference>
<dbReference type="AlphaFoldDB" id="A0A1I1U8S9"/>
<proteinExistence type="predicted"/>
<dbReference type="EMBL" id="FOMO01000003">
    <property type="protein sequence ID" value="SFD67045.1"/>
    <property type="molecule type" value="Genomic_DNA"/>
</dbReference>
<evidence type="ECO:0008006" key="3">
    <source>
        <dbReference type="Google" id="ProtNLM"/>
    </source>
</evidence>
<dbReference type="RefSeq" id="WP_093502787.1">
    <property type="nucleotide sequence ID" value="NZ_BSSG01000004.1"/>
</dbReference>
<name>A0A1I1U8S9_PSEOC</name>
<accession>A0A1I1U8S9</accession>